<evidence type="ECO:0000256" key="8">
    <source>
        <dbReference type="ARBA" id="ARBA00023204"/>
    </source>
</evidence>
<evidence type="ECO:0000256" key="9">
    <source>
        <dbReference type="PIRSR" id="PIRSR604808-2"/>
    </source>
</evidence>
<dbReference type="GO" id="GO:0005634">
    <property type="term" value="C:nucleus"/>
    <property type="evidence" value="ECO:0007669"/>
    <property type="project" value="TreeGrafter"/>
</dbReference>
<evidence type="ECO:0000256" key="1">
    <source>
        <dbReference type="ARBA" id="ARBA00000493"/>
    </source>
</evidence>
<dbReference type="PANTHER" id="PTHR22748:SF6">
    <property type="entry name" value="DNA-(APURINIC OR APYRIMIDINIC SITE) ENDONUCLEASE"/>
    <property type="match status" value="1"/>
</dbReference>
<comment type="similarity">
    <text evidence="2">Belongs to the DNA repair enzymes AP/ExoA family.</text>
</comment>
<keyword evidence="7 9" id="KW-0460">Magnesium</keyword>
<dbReference type="GO" id="GO:0046872">
    <property type="term" value="F:metal ion binding"/>
    <property type="evidence" value="ECO:0007669"/>
    <property type="project" value="UniProtKB-KW"/>
</dbReference>
<dbReference type="GeneTree" id="ENSGT00940000177144"/>
<evidence type="ECO:0000256" key="7">
    <source>
        <dbReference type="ARBA" id="ARBA00022842"/>
    </source>
</evidence>
<organism evidence="11 12">
    <name type="scientific">Astatotilapia calliptera</name>
    <name type="common">Eastern happy</name>
    <name type="synonym">Chromis callipterus</name>
    <dbReference type="NCBI Taxonomy" id="8154"/>
    <lineage>
        <taxon>Eukaryota</taxon>
        <taxon>Metazoa</taxon>
        <taxon>Chordata</taxon>
        <taxon>Craniata</taxon>
        <taxon>Vertebrata</taxon>
        <taxon>Euteleostomi</taxon>
        <taxon>Actinopterygii</taxon>
        <taxon>Neopterygii</taxon>
        <taxon>Teleostei</taxon>
        <taxon>Neoteleostei</taxon>
        <taxon>Acanthomorphata</taxon>
        <taxon>Ovalentaria</taxon>
        <taxon>Cichlomorphae</taxon>
        <taxon>Cichliformes</taxon>
        <taxon>Cichlidae</taxon>
        <taxon>African cichlids</taxon>
        <taxon>Pseudocrenilabrinae</taxon>
        <taxon>Haplochromini</taxon>
        <taxon>Astatotilapia</taxon>
    </lineage>
</organism>
<dbReference type="GO" id="GO:0008311">
    <property type="term" value="F:double-stranded DNA 3'-5' DNA exonuclease activity"/>
    <property type="evidence" value="ECO:0007669"/>
    <property type="project" value="UniProtKB-EC"/>
</dbReference>
<protein>
    <recommendedName>
        <fullName evidence="3">exodeoxyribonuclease III</fullName>
        <ecNumber evidence="3">3.1.11.2</ecNumber>
    </recommendedName>
</protein>
<comment type="catalytic activity">
    <reaction evidence="1">
        <text>Exonucleolytic cleavage in the 3'- to 5'-direction to yield nucleoside 5'-phosphates.</text>
        <dbReference type="EC" id="3.1.11.2"/>
    </reaction>
</comment>
<dbReference type="InterPro" id="IPR004808">
    <property type="entry name" value="AP_endonuc_1"/>
</dbReference>
<evidence type="ECO:0000256" key="4">
    <source>
        <dbReference type="ARBA" id="ARBA00022723"/>
    </source>
</evidence>
<reference evidence="11" key="1">
    <citation type="submission" date="2018-05" db="EMBL/GenBank/DDBJ databases">
        <authorList>
            <person name="Datahose"/>
        </authorList>
    </citation>
    <scope>NUCLEOTIDE SEQUENCE</scope>
</reference>
<dbReference type="Pfam" id="PF03372">
    <property type="entry name" value="Exo_endo_phos"/>
    <property type="match status" value="1"/>
</dbReference>
<dbReference type="GO" id="GO:0003906">
    <property type="term" value="F:DNA-(apurinic or apyrimidinic site) endonuclease activity"/>
    <property type="evidence" value="ECO:0007669"/>
    <property type="project" value="TreeGrafter"/>
</dbReference>
<sequence length="155" mass="17474">MQGEPVELISFNVNGVLNPVKRSKILSKLKREKAQVAFLQETHLSQSEHVKLRRQGFKNVFLSSYMAGHRRGVAILISNTINNEHISELQDGEGRFIKITGKIEGQEMTFINVYIPGSNWTIYKQIFDLMVNSQGLVICGGDFNIRLNPKLDVSG</sequence>
<dbReference type="InterPro" id="IPR005135">
    <property type="entry name" value="Endo/exonuclease/phosphatase"/>
</dbReference>
<comment type="cofactor">
    <cofactor evidence="9">
        <name>Mg(2+)</name>
        <dbReference type="ChEBI" id="CHEBI:18420"/>
    </cofactor>
    <cofactor evidence="9">
        <name>Mn(2+)</name>
        <dbReference type="ChEBI" id="CHEBI:29035"/>
    </cofactor>
    <text evidence="9">Probably binds two magnesium or manganese ions per subunit.</text>
</comment>
<evidence type="ECO:0000313" key="11">
    <source>
        <dbReference type="Ensembl" id="ENSACLP00000072620.1"/>
    </source>
</evidence>
<dbReference type="AlphaFoldDB" id="A0AAX7UTV9"/>
<keyword evidence="4 9" id="KW-0479">Metal-binding</keyword>
<evidence type="ECO:0000256" key="6">
    <source>
        <dbReference type="ARBA" id="ARBA00022801"/>
    </source>
</evidence>
<keyword evidence="5" id="KW-0227">DNA damage</keyword>
<dbReference type="CDD" id="cd09076">
    <property type="entry name" value="L1-EN"/>
    <property type="match status" value="1"/>
</dbReference>
<evidence type="ECO:0000256" key="2">
    <source>
        <dbReference type="ARBA" id="ARBA00007092"/>
    </source>
</evidence>
<reference evidence="11" key="2">
    <citation type="submission" date="2025-08" db="UniProtKB">
        <authorList>
            <consortium name="Ensembl"/>
        </authorList>
    </citation>
    <scope>IDENTIFICATION</scope>
</reference>
<proteinExistence type="inferred from homology"/>
<dbReference type="Proteomes" id="UP000265100">
    <property type="component" value="Chromosome 20"/>
</dbReference>
<dbReference type="GO" id="GO:0006284">
    <property type="term" value="P:base-excision repair"/>
    <property type="evidence" value="ECO:0007669"/>
    <property type="project" value="TreeGrafter"/>
</dbReference>
<feature type="binding site" evidence="9">
    <location>
        <position position="12"/>
    </location>
    <ligand>
        <name>Mg(2+)</name>
        <dbReference type="ChEBI" id="CHEBI:18420"/>
        <label>1</label>
    </ligand>
</feature>
<dbReference type="Ensembl" id="ENSACLT00000097220.1">
    <property type="protein sequence ID" value="ENSACLP00000072620.1"/>
    <property type="gene ID" value="ENSACLG00000032223.1"/>
</dbReference>
<dbReference type="InterPro" id="IPR036691">
    <property type="entry name" value="Endo/exonu/phosph_ase_sf"/>
</dbReference>
<evidence type="ECO:0000313" key="12">
    <source>
        <dbReference type="Proteomes" id="UP000265100"/>
    </source>
</evidence>
<evidence type="ECO:0000256" key="3">
    <source>
        <dbReference type="ARBA" id="ARBA00012115"/>
    </source>
</evidence>
<evidence type="ECO:0000256" key="5">
    <source>
        <dbReference type="ARBA" id="ARBA00022763"/>
    </source>
</evidence>
<dbReference type="SUPFAM" id="SSF56219">
    <property type="entry name" value="DNase I-like"/>
    <property type="match status" value="1"/>
</dbReference>
<name>A0AAX7UTV9_ASTCA</name>
<dbReference type="EC" id="3.1.11.2" evidence="3"/>
<dbReference type="Gene3D" id="3.60.10.10">
    <property type="entry name" value="Endonuclease/exonuclease/phosphatase"/>
    <property type="match status" value="1"/>
</dbReference>
<reference evidence="11" key="3">
    <citation type="submission" date="2025-09" db="UniProtKB">
        <authorList>
            <consortium name="Ensembl"/>
        </authorList>
    </citation>
    <scope>IDENTIFICATION</scope>
</reference>
<accession>A0AAX7UTV9</accession>
<dbReference type="PANTHER" id="PTHR22748">
    <property type="entry name" value="AP ENDONUCLEASE"/>
    <property type="match status" value="1"/>
</dbReference>
<feature type="binding site" evidence="9">
    <location>
        <position position="41"/>
    </location>
    <ligand>
        <name>Mg(2+)</name>
        <dbReference type="ChEBI" id="CHEBI:18420"/>
        <label>1</label>
    </ligand>
</feature>
<evidence type="ECO:0000259" key="10">
    <source>
        <dbReference type="Pfam" id="PF03372"/>
    </source>
</evidence>
<feature type="domain" description="Endonuclease/exonuclease/phosphatase" evidence="10">
    <location>
        <begin position="9"/>
        <end position="145"/>
    </location>
</feature>
<keyword evidence="12" id="KW-1185">Reference proteome</keyword>
<keyword evidence="9" id="KW-0464">Manganese</keyword>
<keyword evidence="6" id="KW-0378">Hydrolase</keyword>
<dbReference type="GO" id="GO:0008081">
    <property type="term" value="F:phosphoric diester hydrolase activity"/>
    <property type="evidence" value="ECO:0007669"/>
    <property type="project" value="TreeGrafter"/>
</dbReference>
<keyword evidence="8" id="KW-0234">DNA repair</keyword>